<dbReference type="GO" id="GO:0006310">
    <property type="term" value="P:DNA recombination"/>
    <property type="evidence" value="ECO:0007669"/>
    <property type="project" value="UniProtKB-KW"/>
</dbReference>
<dbReference type="PANTHER" id="PTHR42848:SF1">
    <property type="entry name" value="HOLLIDAY JUNCTION BRANCH MIGRATION COMPLEX SUBUNIT RUVB"/>
    <property type="match status" value="1"/>
</dbReference>
<dbReference type="Pfam" id="PF17864">
    <property type="entry name" value="AAA_lid_4"/>
    <property type="match status" value="1"/>
</dbReference>
<dbReference type="PANTHER" id="PTHR42848">
    <property type="match status" value="1"/>
</dbReference>
<dbReference type="InterPro" id="IPR008823">
    <property type="entry name" value="RuvB_wg_C"/>
</dbReference>
<dbReference type="PATRIC" id="fig|1263870.3.peg.4644"/>
<protein>
    <submittedName>
        <fullName evidence="10">Holliday junction DNA helicase RuvB</fullName>
    </submittedName>
</protein>
<accession>M5TYR6</accession>
<dbReference type="InterPro" id="IPR003593">
    <property type="entry name" value="AAA+_ATPase"/>
</dbReference>
<dbReference type="Gene3D" id="3.40.50.300">
    <property type="entry name" value="P-loop containing nucleotide triphosphate hydrolases"/>
    <property type="match status" value="1"/>
</dbReference>
<feature type="domain" description="AAA+ ATPase" evidence="9">
    <location>
        <begin position="47"/>
        <end position="172"/>
    </location>
</feature>
<name>M5TYR6_9BACT</name>
<keyword evidence="3" id="KW-0227">DNA damage</keyword>
<dbReference type="InterPro" id="IPR004605">
    <property type="entry name" value="DNA_helicase_Holl-junc_RuvB"/>
</dbReference>
<comment type="caution">
    <text evidence="10">The sequence shown here is derived from an EMBL/GenBank/DDBJ whole genome shotgun (WGS) entry which is preliminary data.</text>
</comment>
<dbReference type="InterPro" id="IPR027417">
    <property type="entry name" value="P-loop_NTPase"/>
</dbReference>
<dbReference type="GO" id="GO:0006281">
    <property type="term" value="P:DNA repair"/>
    <property type="evidence" value="ECO:0007669"/>
    <property type="project" value="UniProtKB-KW"/>
</dbReference>
<dbReference type="Proteomes" id="UP000011885">
    <property type="component" value="Unassembled WGS sequence"/>
</dbReference>
<evidence type="ECO:0000256" key="4">
    <source>
        <dbReference type="ARBA" id="ARBA00022801"/>
    </source>
</evidence>
<evidence type="ECO:0000256" key="6">
    <source>
        <dbReference type="ARBA" id="ARBA00023125"/>
    </source>
</evidence>
<keyword evidence="1" id="KW-0963">Cytoplasm</keyword>
<evidence type="ECO:0000256" key="1">
    <source>
        <dbReference type="ARBA" id="ARBA00022490"/>
    </source>
</evidence>
<dbReference type="SUPFAM" id="SSF46785">
    <property type="entry name" value="Winged helix' DNA-binding domain"/>
    <property type="match status" value="1"/>
</dbReference>
<dbReference type="SUPFAM" id="SSF52540">
    <property type="entry name" value="P-loop containing nucleoside triphosphate hydrolases"/>
    <property type="match status" value="1"/>
</dbReference>
<sequence>MNNEMKNSEPIITSLSHVVGQRRAVNVLRTALDAYWHDRSRSGGEGAFPHLLMCGPGGTGKTLLTELIAKELCTECHVELAQNIGNIGQIQGLLMMLEPEHILLIDEIHELSETIQVSLYRAIEERKLFLGGNRKPVNLPPFTLIGATTDEYLLTTSMRDRFKILLRLEHYSNDEMLLLISQRAVRLGWEIDLKSMGELAYRSRGVPRLAVRLLDSAKRVASSKGSDVIEQAHVDEMLVMEGFDSLGFDPVEQRYLRLLKEHQGPIRLNVIATTLGLPKQTIEMFERDFIRLGLITKGDKGRSLTPMGIEHLGGIHA</sequence>
<keyword evidence="2" id="KW-0547">Nucleotide-binding</keyword>
<keyword evidence="6" id="KW-0238">DNA-binding</keyword>
<dbReference type="CDD" id="cd00009">
    <property type="entry name" value="AAA"/>
    <property type="match status" value="1"/>
</dbReference>
<keyword evidence="5" id="KW-0067">ATP-binding</keyword>
<dbReference type="Pfam" id="PF05491">
    <property type="entry name" value="WHD_RuvB"/>
    <property type="match status" value="1"/>
</dbReference>
<dbReference type="InterPro" id="IPR036388">
    <property type="entry name" value="WH-like_DNA-bd_sf"/>
</dbReference>
<keyword evidence="4" id="KW-0378">Hydrolase</keyword>
<dbReference type="Gene3D" id="1.10.10.10">
    <property type="entry name" value="Winged helix-like DNA-binding domain superfamily/Winged helix DNA-binding domain"/>
    <property type="match status" value="1"/>
</dbReference>
<keyword evidence="8" id="KW-0234">DNA repair</keyword>
<dbReference type="GO" id="GO:0005524">
    <property type="term" value="F:ATP binding"/>
    <property type="evidence" value="ECO:0007669"/>
    <property type="project" value="UniProtKB-KW"/>
</dbReference>
<keyword evidence="11" id="KW-1185">Reference proteome</keyword>
<evidence type="ECO:0000313" key="10">
    <source>
        <dbReference type="EMBL" id="EMI54174.1"/>
    </source>
</evidence>
<evidence type="ECO:0000256" key="8">
    <source>
        <dbReference type="ARBA" id="ARBA00023204"/>
    </source>
</evidence>
<dbReference type="GO" id="GO:0009378">
    <property type="term" value="F:four-way junction helicase activity"/>
    <property type="evidence" value="ECO:0007669"/>
    <property type="project" value="InterPro"/>
</dbReference>
<dbReference type="GO" id="GO:0003677">
    <property type="term" value="F:DNA binding"/>
    <property type="evidence" value="ECO:0007669"/>
    <property type="project" value="UniProtKB-KW"/>
</dbReference>
<keyword evidence="10" id="KW-0347">Helicase</keyword>
<reference evidence="10 11" key="1">
    <citation type="journal article" date="2013" name="Mar. Genomics">
        <title>Expression of sulfatases in Rhodopirellula baltica and the diversity of sulfatases in the genus Rhodopirellula.</title>
        <authorList>
            <person name="Wegner C.E."/>
            <person name="Richter-Heitmann T."/>
            <person name="Klindworth A."/>
            <person name="Klockow C."/>
            <person name="Richter M."/>
            <person name="Achstetter T."/>
            <person name="Glockner F.O."/>
            <person name="Harder J."/>
        </authorList>
    </citation>
    <scope>NUCLEOTIDE SEQUENCE [LARGE SCALE GENOMIC DNA]</scope>
    <source>
        <strain evidence="10 11">SM41</strain>
    </source>
</reference>
<dbReference type="SMART" id="SM00382">
    <property type="entry name" value="AAA"/>
    <property type="match status" value="1"/>
</dbReference>
<keyword evidence="7" id="KW-0233">DNA recombination</keyword>
<organism evidence="10 11">
    <name type="scientific">Rhodopirellula sallentina SM41</name>
    <dbReference type="NCBI Taxonomy" id="1263870"/>
    <lineage>
        <taxon>Bacteria</taxon>
        <taxon>Pseudomonadati</taxon>
        <taxon>Planctomycetota</taxon>
        <taxon>Planctomycetia</taxon>
        <taxon>Pirellulales</taxon>
        <taxon>Pirellulaceae</taxon>
        <taxon>Rhodopirellula</taxon>
    </lineage>
</organism>
<evidence type="ECO:0000256" key="5">
    <source>
        <dbReference type="ARBA" id="ARBA00022840"/>
    </source>
</evidence>
<dbReference type="Gene3D" id="1.10.8.60">
    <property type="match status" value="1"/>
</dbReference>
<evidence type="ECO:0000256" key="3">
    <source>
        <dbReference type="ARBA" id="ARBA00022763"/>
    </source>
</evidence>
<gene>
    <name evidence="10" type="ORF">RSSM_04393</name>
</gene>
<dbReference type="InterPro" id="IPR036390">
    <property type="entry name" value="WH_DNA-bd_sf"/>
</dbReference>
<dbReference type="GO" id="GO:0016787">
    <property type="term" value="F:hydrolase activity"/>
    <property type="evidence" value="ECO:0007669"/>
    <property type="project" value="UniProtKB-KW"/>
</dbReference>
<evidence type="ECO:0000313" key="11">
    <source>
        <dbReference type="Proteomes" id="UP000011885"/>
    </source>
</evidence>
<evidence type="ECO:0000256" key="7">
    <source>
        <dbReference type="ARBA" id="ARBA00023172"/>
    </source>
</evidence>
<dbReference type="InterPro" id="IPR008824">
    <property type="entry name" value="RuvB-like_N"/>
</dbReference>
<dbReference type="EMBL" id="ANOH01000291">
    <property type="protein sequence ID" value="EMI54174.1"/>
    <property type="molecule type" value="Genomic_DNA"/>
</dbReference>
<evidence type="ECO:0000259" key="9">
    <source>
        <dbReference type="SMART" id="SM00382"/>
    </source>
</evidence>
<dbReference type="InterPro" id="IPR041445">
    <property type="entry name" value="AAA_lid_4"/>
</dbReference>
<evidence type="ECO:0000256" key="2">
    <source>
        <dbReference type="ARBA" id="ARBA00022741"/>
    </source>
</evidence>
<dbReference type="AlphaFoldDB" id="M5TYR6"/>
<dbReference type="Pfam" id="PF05496">
    <property type="entry name" value="RuvB_N"/>
    <property type="match status" value="1"/>
</dbReference>
<proteinExistence type="predicted"/>